<sequence length="549" mass="61923">MIIPIVLSVFALSDSYAQVITLDVGKVKGFEYKTAKGDIAEVFLNIPYSEPPLENLRFRKPRIPKDWTEIRDGTKFGPVCHPIVREAVPSGAQASEDCLTLNIIRPKKKPPMSGYPILFWIHGGGYSVGSAFEVGYKSLADIYVPGDIIVVTIQYRLGVYGFFSSGDERVLGNLGLFDIAEALKFVYGNAAYIGGDQSRITVWGHSAGAGAAGQLILSPITRDMVNQSIEMSGSPWASWALGANVVKNSMELAKLFECDRNIRGCLRKKSPDEIYDAVEKLWGPVIDKVFLYHPDDLILLAPRKKSIIGFTNKEAALFTIMGVAPFLHKFGINPSNYPEWTREKLVSTIKKYVELVYTGSDAQNIIDNLVSYYVDKGEEKNYEFYIDRYTQFISDAIFNVPIVDGILSRRKAGWTIYAYFLDHYNDAIWNDRVPKRLRGAAHASEFPYINGMHMLGDFTFDENEQRIADIFQQSIIEFVKSGVAVNQHEIWHDTGKGAKLEYLRIAPHSEMKQGLNNETIDFWHKLRNHSFDLVELMPSRNNKRLLESG</sequence>
<dbReference type="InterPro" id="IPR050309">
    <property type="entry name" value="Type-B_Carboxylest/Lipase"/>
</dbReference>
<dbReference type="Proteomes" id="UP001176961">
    <property type="component" value="Unassembled WGS sequence"/>
</dbReference>
<name>A0AA36DK88_CYLNA</name>
<dbReference type="EMBL" id="CATQJL010000001">
    <property type="protein sequence ID" value="CAJ0589158.1"/>
    <property type="molecule type" value="Genomic_DNA"/>
</dbReference>
<evidence type="ECO:0000313" key="3">
    <source>
        <dbReference type="Proteomes" id="UP001176961"/>
    </source>
</evidence>
<dbReference type="Gene3D" id="3.40.50.1820">
    <property type="entry name" value="alpha/beta hydrolase"/>
    <property type="match status" value="1"/>
</dbReference>
<evidence type="ECO:0000259" key="1">
    <source>
        <dbReference type="Pfam" id="PF00135"/>
    </source>
</evidence>
<dbReference type="SUPFAM" id="SSF53474">
    <property type="entry name" value="alpha/beta-Hydrolases"/>
    <property type="match status" value="1"/>
</dbReference>
<keyword evidence="3" id="KW-1185">Reference proteome</keyword>
<comment type="caution">
    <text evidence="2">The sequence shown here is derived from an EMBL/GenBank/DDBJ whole genome shotgun (WGS) entry which is preliminary data.</text>
</comment>
<dbReference type="PROSITE" id="PS00941">
    <property type="entry name" value="CARBOXYLESTERASE_B_2"/>
    <property type="match status" value="1"/>
</dbReference>
<evidence type="ECO:0000313" key="2">
    <source>
        <dbReference type="EMBL" id="CAJ0589158.1"/>
    </source>
</evidence>
<protein>
    <recommendedName>
        <fullName evidence="1">Carboxylesterase type B domain-containing protein</fullName>
    </recommendedName>
</protein>
<reference evidence="2" key="1">
    <citation type="submission" date="2023-07" db="EMBL/GenBank/DDBJ databases">
        <authorList>
            <consortium name="CYATHOMIX"/>
        </authorList>
    </citation>
    <scope>NUCLEOTIDE SEQUENCE</scope>
    <source>
        <strain evidence="2">N/A</strain>
    </source>
</reference>
<gene>
    <name evidence="2" type="ORF">CYNAS_LOCUS1141</name>
</gene>
<accession>A0AA36DK88</accession>
<feature type="domain" description="Carboxylesterase type B" evidence="1">
    <location>
        <begin position="18"/>
        <end position="523"/>
    </location>
</feature>
<dbReference type="AlphaFoldDB" id="A0AA36DK88"/>
<organism evidence="2 3">
    <name type="scientific">Cylicocyclus nassatus</name>
    <name type="common">Nematode worm</name>
    <dbReference type="NCBI Taxonomy" id="53992"/>
    <lineage>
        <taxon>Eukaryota</taxon>
        <taxon>Metazoa</taxon>
        <taxon>Ecdysozoa</taxon>
        <taxon>Nematoda</taxon>
        <taxon>Chromadorea</taxon>
        <taxon>Rhabditida</taxon>
        <taxon>Rhabditina</taxon>
        <taxon>Rhabditomorpha</taxon>
        <taxon>Strongyloidea</taxon>
        <taxon>Strongylidae</taxon>
        <taxon>Cylicocyclus</taxon>
    </lineage>
</organism>
<dbReference type="InterPro" id="IPR019819">
    <property type="entry name" value="Carboxylesterase_B_CS"/>
</dbReference>
<proteinExistence type="predicted"/>
<dbReference type="InterPro" id="IPR029058">
    <property type="entry name" value="AB_hydrolase_fold"/>
</dbReference>
<dbReference type="Pfam" id="PF00135">
    <property type="entry name" value="COesterase"/>
    <property type="match status" value="1"/>
</dbReference>
<dbReference type="InterPro" id="IPR002018">
    <property type="entry name" value="CarbesteraseB"/>
</dbReference>
<dbReference type="PANTHER" id="PTHR11559">
    <property type="entry name" value="CARBOXYLESTERASE"/>
    <property type="match status" value="1"/>
</dbReference>